<dbReference type="PROSITE" id="PS51257">
    <property type="entry name" value="PROKAR_LIPOPROTEIN"/>
    <property type="match status" value="1"/>
</dbReference>
<evidence type="ECO:0000256" key="2">
    <source>
        <dbReference type="ARBA" id="ARBA00006275"/>
    </source>
</evidence>
<dbReference type="Pfam" id="PF14322">
    <property type="entry name" value="SusD-like_3"/>
    <property type="match status" value="1"/>
</dbReference>
<dbReference type="InterPro" id="IPR012944">
    <property type="entry name" value="SusD_RagB_dom"/>
</dbReference>
<dbReference type="InterPro" id="IPR011990">
    <property type="entry name" value="TPR-like_helical_dom_sf"/>
</dbReference>
<name>A0ABS9J5E3_9FLAO</name>
<dbReference type="RefSeq" id="WP_236959589.1">
    <property type="nucleotide sequence ID" value="NZ_JAETXX010000008.1"/>
</dbReference>
<feature type="domain" description="RagB/SusD" evidence="6">
    <location>
        <begin position="286"/>
        <end position="479"/>
    </location>
</feature>
<keyword evidence="3" id="KW-0732">Signal</keyword>
<evidence type="ECO:0000256" key="3">
    <source>
        <dbReference type="ARBA" id="ARBA00022729"/>
    </source>
</evidence>
<dbReference type="CDD" id="cd08977">
    <property type="entry name" value="SusD"/>
    <property type="match status" value="1"/>
</dbReference>
<evidence type="ECO:0000259" key="6">
    <source>
        <dbReference type="Pfam" id="PF07980"/>
    </source>
</evidence>
<protein>
    <submittedName>
        <fullName evidence="8">RagB/SusD family nutrient uptake outer membrane protein</fullName>
    </submittedName>
</protein>
<gene>
    <name evidence="8" type="ORF">JM658_12380</name>
</gene>
<proteinExistence type="inferred from homology"/>
<dbReference type="SUPFAM" id="SSF48452">
    <property type="entry name" value="TPR-like"/>
    <property type="match status" value="1"/>
</dbReference>
<evidence type="ECO:0000256" key="4">
    <source>
        <dbReference type="ARBA" id="ARBA00023136"/>
    </source>
</evidence>
<accession>A0ABS9J5E3</accession>
<feature type="domain" description="SusD-like N-terminal" evidence="7">
    <location>
        <begin position="46"/>
        <end position="216"/>
    </location>
</feature>
<dbReference type="Proteomes" id="UP000829517">
    <property type="component" value="Unassembled WGS sequence"/>
</dbReference>
<sequence>MKNYIKILFALIILTGCSEDLERLPLNSVSVPQFWQTSDDAILGINGVYNILSDNAMYRNFMRHSDAISDNAYSQYSFNNYLEISEGIGYDTSSPLPNQFWDKSYEGIVRANEVIQNVPNIDMDEELKKRVIGEAKFLRALFYFHLTNLFHDVPLVLVEQTIEESLVPRNPKSEVLAQIYLDIDAAISILPEVYGSSDMGRATKGAAYALLSRVALYNEDYEKSITASEEVISLGYDLVASDKFSDLFLPILENNSVESIFEVQFLGNSGTDGVGSNFNSVSGALPNFSDTYNPLKNFVDFYSSDDIRLAATILQPGDVFAGVEYDPVSSPTGYAVRKSIIEDEDVTNEGDANFVVFRFAEILLNYAEAQNELYGPNTENYDAINRIRNRAGLDDLEEGLSKDALRDAIKRERRLELAFEGHHYFDLLRYGGNDLEESMEHVTSVPGHVRVYNDRLLLWPVPQSEIIINENLLPQNPGW</sequence>
<keyword evidence="9" id="KW-1185">Reference proteome</keyword>
<dbReference type="EMBL" id="JAETXX010000008">
    <property type="protein sequence ID" value="MCF8715624.1"/>
    <property type="molecule type" value="Genomic_DNA"/>
</dbReference>
<keyword evidence="4" id="KW-0472">Membrane</keyword>
<dbReference type="Gene3D" id="1.25.40.390">
    <property type="match status" value="1"/>
</dbReference>
<organism evidence="8 9">
    <name type="scientific">Joostella atrarenae</name>
    <dbReference type="NCBI Taxonomy" id="679257"/>
    <lineage>
        <taxon>Bacteria</taxon>
        <taxon>Pseudomonadati</taxon>
        <taxon>Bacteroidota</taxon>
        <taxon>Flavobacteriia</taxon>
        <taxon>Flavobacteriales</taxon>
        <taxon>Flavobacteriaceae</taxon>
        <taxon>Joostella</taxon>
    </lineage>
</organism>
<evidence type="ECO:0000313" key="9">
    <source>
        <dbReference type="Proteomes" id="UP000829517"/>
    </source>
</evidence>
<evidence type="ECO:0000256" key="5">
    <source>
        <dbReference type="ARBA" id="ARBA00023237"/>
    </source>
</evidence>
<comment type="subcellular location">
    <subcellularLocation>
        <location evidence="1">Cell outer membrane</location>
    </subcellularLocation>
</comment>
<comment type="caution">
    <text evidence="8">The sequence shown here is derived from an EMBL/GenBank/DDBJ whole genome shotgun (WGS) entry which is preliminary data.</text>
</comment>
<evidence type="ECO:0000256" key="1">
    <source>
        <dbReference type="ARBA" id="ARBA00004442"/>
    </source>
</evidence>
<keyword evidence="5" id="KW-0998">Cell outer membrane</keyword>
<evidence type="ECO:0000313" key="8">
    <source>
        <dbReference type="EMBL" id="MCF8715624.1"/>
    </source>
</evidence>
<reference evidence="8 9" key="1">
    <citation type="submission" date="2021-01" db="EMBL/GenBank/DDBJ databases">
        <title>Genome sequencing of Joostella atrarenae M1-2 (= KCTC 23194).</title>
        <authorList>
            <person name="Zakaria M.R."/>
            <person name="Lam M.Q."/>
            <person name="Chong C.S."/>
        </authorList>
    </citation>
    <scope>NUCLEOTIDE SEQUENCE [LARGE SCALE GENOMIC DNA]</scope>
    <source>
        <strain evidence="8 9">M1-2</strain>
    </source>
</reference>
<dbReference type="InterPro" id="IPR033985">
    <property type="entry name" value="SusD-like_N"/>
</dbReference>
<comment type="similarity">
    <text evidence="2">Belongs to the SusD family.</text>
</comment>
<evidence type="ECO:0000259" key="7">
    <source>
        <dbReference type="Pfam" id="PF14322"/>
    </source>
</evidence>
<dbReference type="Pfam" id="PF07980">
    <property type="entry name" value="SusD_RagB"/>
    <property type="match status" value="1"/>
</dbReference>